<sequence length="149" mass="16676">MSAPIGERPILVNDFENVEYSYSFASEFVKGMSATASNITLNTYIYVPDSYMSDVIWNLAGVLPSWIPNIFVLIIGCFGSVKGRFKHSIIGMTASQFYATVFQSILYFGYLYLNQAKIPITVLACSIPRRLLQQTITPALMSILVSFKF</sequence>
<keyword evidence="1" id="KW-0472">Membrane</keyword>
<evidence type="ECO:0000256" key="1">
    <source>
        <dbReference type="SAM" id="Phobius"/>
    </source>
</evidence>
<name>A0A914P939_9BILA</name>
<keyword evidence="1" id="KW-0812">Transmembrane</keyword>
<feature type="transmembrane region" description="Helical" evidence="1">
    <location>
        <begin position="90"/>
        <end position="113"/>
    </location>
</feature>
<keyword evidence="1" id="KW-1133">Transmembrane helix</keyword>
<keyword evidence="2" id="KW-1185">Reference proteome</keyword>
<dbReference type="WBParaSite" id="PDA_v2.g11753.t1">
    <property type="protein sequence ID" value="PDA_v2.g11753.t1"/>
    <property type="gene ID" value="PDA_v2.g11753"/>
</dbReference>
<evidence type="ECO:0000313" key="2">
    <source>
        <dbReference type="Proteomes" id="UP000887578"/>
    </source>
</evidence>
<dbReference type="Proteomes" id="UP000887578">
    <property type="component" value="Unplaced"/>
</dbReference>
<feature type="transmembrane region" description="Helical" evidence="1">
    <location>
        <begin position="55"/>
        <end position="78"/>
    </location>
</feature>
<reference evidence="3" key="1">
    <citation type="submission" date="2022-11" db="UniProtKB">
        <authorList>
            <consortium name="WormBaseParasite"/>
        </authorList>
    </citation>
    <scope>IDENTIFICATION</scope>
</reference>
<dbReference type="AlphaFoldDB" id="A0A914P939"/>
<accession>A0A914P939</accession>
<proteinExistence type="predicted"/>
<evidence type="ECO:0000313" key="3">
    <source>
        <dbReference type="WBParaSite" id="PDA_v2.g11753.t1"/>
    </source>
</evidence>
<organism evidence="2 3">
    <name type="scientific">Panagrolaimus davidi</name>
    <dbReference type="NCBI Taxonomy" id="227884"/>
    <lineage>
        <taxon>Eukaryota</taxon>
        <taxon>Metazoa</taxon>
        <taxon>Ecdysozoa</taxon>
        <taxon>Nematoda</taxon>
        <taxon>Chromadorea</taxon>
        <taxon>Rhabditida</taxon>
        <taxon>Tylenchina</taxon>
        <taxon>Panagrolaimomorpha</taxon>
        <taxon>Panagrolaimoidea</taxon>
        <taxon>Panagrolaimidae</taxon>
        <taxon>Panagrolaimus</taxon>
    </lineage>
</organism>
<protein>
    <submittedName>
        <fullName evidence="3">Uncharacterized protein</fullName>
    </submittedName>
</protein>